<feature type="region of interest" description="Disordered" evidence="1">
    <location>
        <begin position="95"/>
        <end position="158"/>
    </location>
</feature>
<evidence type="ECO:0000256" key="1">
    <source>
        <dbReference type="SAM" id="MobiDB-lite"/>
    </source>
</evidence>
<keyword evidence="4" id="KW-1185">Reference proteome</keyword>
<name>A0AAD6WKT6_9AGAR</name>
<dbReference type="AlphaFoldDB" id="A0AAD6WKT6"/>
<evidence type="ECO:0000313" key="3">
    <source>
        <dbReference type="EMBL" id="KAJ7015922.1"/>
    </source>
</evidence>
<sequence>MRALLNLLILLLMVFVCPFPCSQPWDTEKGLTLHQNSCLFVNARDTTQDAAVERRNQRKLQQKADRAVALAAPAPQPATIEAPVSDIEMPAVAGNREPLPLPHKPTPPPPEVTGRGARAKRHTWKLLQHLPPPPIEFDDTDLAEPEEDNPPDDPGSEYRWESVKTVKNSFGMFRKYPSPPTHDPDLTISLTDQSNIPAPVATSVTQDSRLSPLTVPPESGTTPYGPFKNSTVFGFMNWIWSGSAVKSIAECTRLLNFLKSDAFRKEDRSDDDHGKDFDLKAETKKFDKVLDIRGVTSRQPLYSPYIPPGYAYDDFPFVGALEALHWMGVSQMSWAG</sequence>
<evidence type="ECO:0000313" key="4">
    <source>
        <dbReference type="Proteomes" id="UP001218188"/>
    </source>
</evidence>
<feature type="compositionally biased region" description="Pro residues" evidence="1">
    <location>
        <begin position="99"/>
        <end position="111"/>
    </location>
</feature>
<dbReference type="Proteomes" id="UP001218188">
    <property type="component" value="Unassembled WGS sequence"/>
</dbReference>
<gene>
    <name evidence="3" type="ORF">C8F04DRAFT_1204392</name>
</gene>
<reference evidence="3" key="1">
    <citation type="submission" date="2023-03" db="EMBL/GenBank/DDBJ databases">
        <title>Massive genome expansion in bonnet fungi (Mycena s.s.) driven by repeated elements and novel gene families across ecological guilds.</title>
        <authorList>
            <consortium name="Lawrence Berkeley National Laboratory"/>
            <person name="Harder C.B."/>
            <person name="Miyauchi S."/>
            <person name="Viragh M."/>
            <person name="Kuo A."/>
            <person name="Thoen E."/>
            <person name="Andreopoulos B."/>
            <person name="Lu D."/>
            <person name="Skrede I."/>
            <person name="Drula E."/>
            <person name="Henrissat B."/>
            <person name="Morin E."/>
            <person name="Kohler A."/>
            <person name="Barry K."/>
            <person name="LaButti K."/>
            <person name="Morin E."/>
            <person name="Salamov A."/>
            <person name="Lipzen A."/>
            <person name="Mereny Z."/>
            <person name="Hegedus B."/>
            <person name="Baldrian P."/>
            <person name="Stursova M."/>
            <person name="Weitz H."/>
            <person name="Taylor A."/>
            <person name="Grigoriev I.V."/>
            <person name="Nagy L.G."/>
            <person name="Martin F."/>
            <person name="Kauserud H."/>
        </authorList>
    </citation>
    <scope>NUCLEOTIDE SEQUENCE</scope>
    <source>
        <strain evidence="3">CBHHK200</strain>
    </source>
</reference>
<evidence type="ECO:0000256" key="2">
    <source>
        <dbReference type="SAM" id="SignalP"/>
    </source>
</evidence>
<protein>
    <submittedName>
        <fullName evidence="3">Uncharacterized protein</fullName>
    </submittedName>
</protein>
<feature type="chain" id="PRO_5041989635" evidence="2">
    <location>
        <begin position="19"/>
        <end position="336"/>
    </location>
</feature>
<organism evidence="3 4">
    <name type="scientific">Mycena alexandri</name>
    <dbReference type="NCBI Taxonomy" id="1745969"/>
    <lineage>
        <taxon>Eukaryota</taxon>
        <taxon>Fungi</taxon>
        <taxon>Dikarya</taxon>
        <taxon>Basidiomycota</taxon>
        <taxon>Agaricomycotina</taxon>
        <taxon>Agaricomycetes</taxon>
        <taxon>Agaricomycetidae</taxon>
        <taxon>Agaricales</taxon>
        <taxon>Marasmiineae</taxon>
        <taxon>Mycenaceae</taxon>
        <taxon>Mycena</taxon>
    </lineage>
</organism>
<comment type="caution">
    <text evidence="3">The sequence shown here is derived from an EMBL/GenBank/DDBJ whole genome shotgun (WGS) entry which is preliminary data.</text>
</comment>
<feature type="signal peptide" evidence="2">
    <location>
        <begin position="1"/>
        <end position="18"/>
    </location>
</feature>
<dbReference type="EMBL" id="JARJCM010000722">
    <property type="protein sequence ID" value="KAJ7015922.1"/>
    <property type="molecule type" value="Genomic_DNA"/>
</dbReference>
<feature type="compositionally biased region" description="Acidic residues" evidence="1">
    <location>
        <begin position="136"/>
        <end position="155"/>
    </location>
</feature>
<proteinExistence type="predicted"/>
<accession>A0AAD6WKT6</accession>
<keyword evidence="2" id="KW-0732">Signal</keyword>